<comment type="catalytic activity">
    <reaction evidence="1">
        <text>ATP + protein L-histidine = ADP + protein N-phospho-L-histidine.</text>
        <dbReference type="EC" id="2.7.13.3"/>
    </reaction>
</comment>
<dbReference type="InterPro" id="IPR036890">
    <property type="entry name" value="HATPase_C_sf"/>
</dbReference>
<gene>
    <name evidence="9" type="ORF">Cflav_PD3185</name>
</gene>
<organism evidence="9 10">
    <name type="scientific">Pedosphaera parvula (strain Ellin514)</name>
    <dbReference type="NCBI Taxonomy" id="320771"/>
    <lineage>
        <taxon>Bacteria</taxon>
        <taxon>Pseudomonadati</taxon>
        <taxon>Verrucomicrobiota</taxon>
        <taxon>Pedosphaerae</taxon>
        <taxon>Pedosphaerales</taxon>
        <taxon>Pedosphaeraceae</taxon>
        <taxon>Pedosphaera</taxon>
    </lineage>
</organism>
<dbReference type="NCBIfam" id="TIGR00229">
    <property type="entry name" value="sensory_box"/>
    <property type="match status" value="2"/>
</dbReference>
<dbReference type="InterPro" id="IPR013656">
    <property type="entry name" value="PAS_4"/>
</dbReference>
<dbReference type="Pfam" id="PF02518">
    <property type="entry name" value="HATPase_c"/>
    <property type="match status" value="1"/>
</dbReference>
<proteinExistence type="predicted"/>
<evidence type="ECO:0000256" key="1">
    <source>
        <dbReference type="ARBA" id="ARBA00000085"/>
    </source>
</evidence>
<dbReference type="STRING" id="320771.Cflav_PD3185"/>
<dbReference type="SMART" id="SM00065">
    <property type="entry name" value="GAF"/>
    <property type="match status" value="2"/>
</dbReference>
<dbReference type="InterPro" id="IPR005467">
    <property type="entry name" value="His_kinase_dom"/>
</dbReference>
<dbReference type="PRINTS" id="PR00344">
    <property type="entry name" value="BCTRLSENSOR"/>
</dbReference>
<dbReference type="SUPFAM" id="SSF55785">
    <property type="entry name" value="PYP-like sensor domain (PAS domain)"/>
    <property type="match status" value="2"/>
</dbReference>
<evidence type="ECO:0000259" key="7">
    <source>
        <dbReference type="PROSITE" id="PS50109"/>
    </source>
</evidence>
<dbReference type="InterPro" id="IPR050736">
    <property type="entry name" value="Sensor_HK_Regulatory"/>
</dbReference>
<dbReference type="Pfam" id="PF13426">
    <property type="entry name" value="PAS_9"/>
    <property type="match status" value="1"/>
</dbReference>
<dbReference type="InterPro" id="IPR003018">
    <property type="entry name" value="GAF"/>
</dbReference>
<dbReference type="InterPro" id="IPR003661">
    <property type="entry name" value="HisK_dim/P_dom"/>
</dbReference>
<evidence type="ECO:0000256" key="6">
    <source>
        <dbReference type="ARBA" id="ARBA00023012"/>
    </source>
</evidence>
<dbReference type="InterPro" id="IPR035965">
    <property type="entry name" value="PAS-like_dom_sf"/>
</dbReference>
<dbReference type="SMART" id="SM00388">
    <property type="entry name" value="HisKA"/>
    <property type="match status" value="1"/>
</dbReference>
<evidence type="ECO:0000313" key="9">
    <source>
        <dbReference type="EMBL" id="EEF60126.1"/>
    </source>
</evidence>
<dbReference type="InterPro" id="IPR029016">
    <property type="entry name" value="GAF-like_dom_sf"/>
</dbReference>
<dbReference type="Gene3D" id="3.30.450.40">
    <property type="match status" value="2"/>
</dbReference>
<evidence type="ECO:0000256" key="4">
    <source>
        <dbReference type="ARBA" id="ARBA00022679"/>
    </source>
</evidence>
<dbReference type="PANTHER" id="PTHR43711">
    <property type="entry name" value="TWO-COMPONENT HISTIDINE KINASE"/>
    <property type="match status" value="1"/>
</dbReference>
<comment type="caution">
    <text evidence="9">The sequence shown here is derived from an EMBL/GenBank/DDBJ whole genome shotgun (WGS) entry which is preliminary data.</text>
</comment>
<dbReference type="CDD" id="cd00130">
    <property type="entry name" value="PAS"/>
    <property type="match status" value="2"/>
</dbReference>
<dbReference type="Proteomes" id="UP000003688">
    <property type="component" value="Unassembled WGS sequence"/>
</dbReference>
<dbReference type="PROSITE" id="PS50109">
    <property type="entry name" value="HIS_KIN"/>
    <property type="match status" value="1"/>
</dbReference>
<dbReference type="PROSITE" id="PS50112">
    <property type="entry name" value="PAS"/>
    <property type="match status" value="1"/>
</dbReference>
<evidence type="ECO:0000313" key="10">
    <source>
        <dbReference type="Proteomes" id="UP000003688"/>
    </source>
</evidence>
<dbReference type="CDD" id="cd00075">
    <property type="entry name" value="HATPase"/>
    <property type="match status" value="1"/>
</dbReference>
<sequence>MLNCFIGLKTHAGWESMTHDLPFVWLPWELVRNDLMTPVYLLAIQMNDPVSWLLPAACGVIGAIIGALAMKRPSRKVTQPVREARIQQLNQELEGRVNERTSALSNANNQLTNEITEHRKTEALLRQSEEQARILVDNAPEAIVVLDFDNGLFVAVNENACRLFGYPREALMKLGLAPLCPIVQADGRFSDEAAREKIAAALAGETPVFEWIHKNSVGNLIPCEVRLVRLPAEGRNLVRGSVTDNTERRRKERIQKAIYQISESIHTANDLDSLYRQIHGTIKELMPADNFFLSLHDAATDMHHFVYHVDEVDKRPPPRKLKYGMSAYVLQTGKPLLADRNAMLQRQIKGSPPPGPIEPGNWYVESGTPSAIWLGVPLVVRGKALGVMVVQDYHDEKAYGEEEKRILAFVAEQTALAIERKQAEQALRIRSEQVLRHRNMLLELAKLDKSEFELALEKICGLAALAFNVARVSYWSLCEGNTAIICEVLYLNARKGVEVSFKGMRLDQTSCPDYFKALGAKETIVANQVLTHPATAALGESYLKPLGISSMLDAPVWVHGCVVGVLCHEHIGPGREWTAEEIDFSASVATMISLAIEAAQRARSERSLRESEEKHRALFRATSQGVLLHDENIIFEVNSAAMRMLGRGNEEDLLGKSPWDISAPIQANGEPAESLARKHIRTALEKGSARFEWLARRPEGKDFPAEIFLTPIPLHGRTVIQAVINDITERKQAETELLKALAREKELGVLKSSFVSLVSHEFRTPLGIIMSSAEILHSYLDQLETIHRQEHLESIAKNAKRMAGMMEEVLLFGQVEAGKMELHPAPLSLSSFCRRLKDEILSATDGQCPIVLTMEAFPTDIFADERVLRHIFTNLLLNAVKYSRAGSPVHFMVAQEGKDAVFQVRDQGIGIPEADQQWLFKAFHRGSNAANLPGTGLGLVIVKRSVELHNGRIKVESVVDQGTAITVRLPLFNEANEKNTRH</sequence>
<dbReference type="EC" id="2.7.13.3" evidence="2"/>
<dbReference type="SMART" id="SM00091">
    <property type="entry name" value="PAS"/>
    <property type="match status" value="2"/>
</dbReference>
<evidence type="ECO:0000256" key="3">
    <source>
        <dbReference type="ARBA" id="ARBA00022553"/>
    </source>
</evidence>
<dbReference type="InterPro" id="IPR003594">
    <property type="entry name" value="HATPase_dom"/>
</dbReference>
<feature type="domain" description="PAS" evidence="8">
    <location>
        <begin position="128"/>
        <end position="172"/>
    </location>
</feature>
<dbReference type="Pfam" id="PF13185">
    <property type="entry name" value="GAF_2"/>
    <property type="match status" value="1"/>
</dbReference>
<dbReference type="CDD" id="cd00082">
    <property type="entry name" value="HisKA"/>
    <property type="match status" value="1"/>
</dbReference>
<keyword evidence="5 9" id="KW-0418">Kinase</keyword>
<dbReference type="Pfam" id="PF00512">
    <property type="entry name" value="HisKA"/>
    <property type="match status" value="1"/>
</dbReference>
<dbReference type="Gene3D" id="1.10.287.130">
    <property type="match status" value="1"/>
</dbReference>
<dbReference type="InterPro" id="IPR000014">
    <property type="entry name" value="PAS"/>
</dbReference>
<dbReference type="Pfam" id="PF01590">
    <property type="entry name" value="GAF"/>
    <property type="match status" value="1"/>
</dbReference>
<reference evidence="9 10" key="1">
    <citation type="journal article" date="2011" name="J. Bacteriol.">
        <title>Genome sequence of 'Pedosphaera parvula' Ellin514, an aerobic Verrucomicrobial isolate from pasture soil.</title>
        <authorList>
            <person name="Kant R."/>
            <person name="van Passel M.W."/>
            <person name="Sangwan P."/>
            <person name="Palva A."/>
            <person name="Lucas S."/>
            <person name="Copeland A."/>
            <person name="Lapidus A."/>
            <person name="Glavina Del Rio T."/>
            <person name="Dalin E."/>
            <person name="Tice H."/>
            <person name="Bruce D."/>
            <person name="Goodwin L."/>
            <person name="Pitluck S."/>
            <person name="Chertkov O."/>
            <person name="Larimer F.W."/>
            <person name="Land M.L."/>
            <person name="Hauser L."/>
            <person name="Brettin T.S."/>
            <person name="Detter J.C."/>
            <person name="Han S."/>
            <person name="de Vos W.M."/>
            <person name="Janssen P.H."/>
            <person name="Smidt H."/>
        </authorList>
    </citation>
    <scope>NUCLEOTIDE SEQUENCE [LARGE SCALE GENOMIC DNA]</scope>
    <source>
        <strain evidence="9 10">Ellin514</strain>
    </source>
</reference>
<keyword evidence="10" id="KW-1185">Reference proteome</keyword>
<dbReference type="InterPro" id="IPR004358">
    <property type="entry name" value="Sig_transdc_His_kin-like_C"/>
</dbReference>
<dbReference type="SUPFAM" id="SSF55874">
    <property type="entry name" value="ATPase domain of HSP90 chaperone/DNA topoisomerase II/histidine kinase"/>
    <property type="match status" value="1"/>
</dbReference>
<dbReference type="InterPro" id="IPR036097">
    <property type="entry name" value="HisK_dim/P_sf"/>
</dbReference>
<protein>
    <recommendedName>
        <fullName evidence="2">histidine kinase</fullName>
        <ecNumber evidence="2">2.7.13.3</ecNumber>
    </recommendedName>
</protein>
<keyword evidence="3" id="KW-0597">Phosphoprotein</keyword>
<dbReference type="GO" id="GO:0000155">
    <property type="term" value="F:phosphorelay sensor kinase activity"/>
    <property type="evidence" value="ECO:0007669"/>
    <property type="project" value="InterPro"/>
</dbReference>
<evidence type="ECO:0000256" key="5">
    <source>
        <dbReference type="ARBA" id="ARBA00022777"/>
    </source>
</evidence>
<dbReference type="SMART" id="SM00387">
    <property type="entry name" value="HATPase_c"/>
    <property type="match status" value="1"/>
</dbReference>
<evidence type="ECO:0000256" key="2">
    <source>
        <dbReference type="ARBA" id="ARBA00012438"/>
    </source>
</evidence>
<dbReference type="EMBL" id="ABOX02000020">
    <property type="protein sequence ID" value="EEF60126.1"/>
    <property type="molecule type" value="Genomic_DNA"/>
</dbReference>
<keyword evidence="6" id="KW-0902">Two-component regulatory system</keyword>
<accession>B9XJ88</accession>
<dbReference type="SUPFAM" id="SSF47384">
    <property type="entry name" value="Homodimeric domain of signal transducing histidine kinase"/>
    <property type="match status" value="1"/>
</dbReference>
<dbReference type="SUPFAM" id="SSF55781">
    <property type="entry name" value="GAF domain-like"/>
    <property type="match status" value="2"/>
</dbReference>
<dbReference type="Gene3D" id="3.30.565.10">
    <property type="entry name" value="Histidine kinase-like ATPase, C-terminal domain"/>
    <property type="match status" value="1"/>
</dbReference>
<evidence type="ECO:0000259" key="8">
    <source>
        <dbReference type="PROSITE" id="PS50112"/>
    </source>
</evidence>
<dbReference type="PANTHER" id="PTHR43711:SF26">
    <property type="entry name" value="SENSOR HISTIDINE KINASE RCSC"/>
    <property type="match status" value="1"/>
</dbReference>
<keyword evidence="4" id="KW-0808">Transferase</keyword>
<dbReference type="Gene3D" id="3.30.450.20">
    <property type="entry name" value="PAS domain"/>
    <property type="match status" value="2"/>
</dbReference>
<name>B9XJ88_PEDPL</name>
<dbReference type="AlphaFoldDB" id="B9XJ88"/>
<dbReference type="Pfam" id="PF08448">
    <property type="entry name" value="PAS_4"/>
    <property type="match status" value="1"/>
</dbReference>
<feature type="domain" description="Histidine kinase" evidence="7">
    <location>
        <begin position="757"/>
        <end position="973"/>
    </location>
</feature>